<organism evidence="2 3">
    <name type="scientific">Branchiibius cervicis</name>
    <dbReference type="NCBI Taxonomy" id="908252"/>
    <lineage>
        <taxon>Bacteria</taxon>
        <taxon>Bacillati</taxon>
        <taxon>Actinomycetota</taxon>
        <taxon>Actinomycetes</taxon>
        <taxon>Micrococcales</taxon>
        <taxon>Dermacoccaceae</taxon>
        <taxon>Branchiibius</taxon>
    </lineage>
</organism>
<accession>A0ABW2AVH3</accession>
<protein>
    <submittedName>
        <fullName evidence="2">Uncharacterized protein</fullName>
    </submittedName>
</protein>
<sequence length="68" mass="6478">MSPVAVVIAGAGLGSFQFTALGDEGGGGTVSTSVARLRYGSQLAAIGASVGVILGGAIGGVLDDKKKT</sequence>
<comment type="caution">
    <text evidence="2">The sequence shown here is derived from an EMBL/GenBank/DDBJ whole genome shotgun (WGS) entry which is preliminary data.</text>
</comment>
<reference evidence="3" key="1">
    <citation type="journal article" date="2019" name="Int. J. Syst. Evol. Microbiol.">
        <title>The Global Catalogue of Microorganisms (GCM) 10K type strain sequencing project: providing services to taxonomists for standard genome sequencing and annotation.</title>
        <authorList>
            <consortium name="The Broad Institute Genomics Platform"/>
            <consortium name="The Broad Institute Genome Sequencing Center for Infectious Disease"/>
            <person name="Wu L."/>
            <person name="Ma J."/>
        </authorList>
    </citation>
    <scope>NUCLEOTIDE SEQUENCE [LARGE SCALE GENOMIC DNA]</scope>
    <source>
        <strain evidence="3">NBRC 106593</strain>
    </source>
</reference>
<keyword evidence="1" id="KW-1133">Transmembrane helix</keyword>
<keyword evidence="1" id="KW-0812">Transmembrane</keyword>
<dbReference type="RefSeq" id="WP_377824012.1">
    <property type="nucleotide sequence ID" value="NZ_JBHSWJ010000002.1"/>
</dbReference>
<dbReference type="EMBL" id="JBHSWJ010000002">
    <property type="protein sequence ID" value="MFC6715136.1"/>
    <property type="molecule type" value="Genomic_DNA"/>
</dbReference>
<name>A0ABW2AVH3_9MICO</name>
<keyword evidence="3" id="KW-1185">Reference proteome</keyword>
<evidence type="ECO:0000313" key="2">
    <source>
        <dbReference type="EMBL" id="MFC6715136.1"/>
    </source>
</evidence>
<dbReference type="Proteomes" id="UP001596356">
    <property type="component" value="Unassembled WGS sequence"/>
</dbReference>
<proteinExistence type="predicted"/>
<evidence type="ECO:0000313" key="3">
    <source>
        <dbReference type="Proteomes" id="UP001596356"/>
    </source>
</evidence>
<feature type="transmembrane region" description="Helical" evidence="1">
    <location>
        <begin position="41"/>
        <end position="62"/>
    </location>
</feature>
<gene>
    <name evidence="2" type="ORF">ACFQBT_15495</name>
</gene>
<keyword evidence="1" id="KW-0472">Membrane</keyword>
<evidence type="ECO:0000256" key="1">
    <source>
        <dbReference type="SAM" id="Phobius"/>
    </source>
</evidence>